<evidence type="ECO:0000256" key="1">
    <source>
        <dbReference type="ARBA" id="ARBA00004141"/>
    </source>
</evidence>
<dbReference type="SUPFAM" id="SSF103481">
    <property type="entry name" value="Multidrug resistance efflux transporter EmrE"/>
    <property type="match status" value="1"/>
</dbReference>
<evidence type="ECO:0000256" key="6">
    <source>
        <dbReference type="SAM" id="SignalP"/>
    </source>
</evidence>
<proteinExistence type="evidence at transcript level"/>
<evidence type="ECO:0000256" key="3">
    <source>
        <dbReference type="ARBA" id="ARBA00022989"/>
    </source>
</evidence>
<name>I3S2D1_LOTJA</name>
<evidence type="ECO:0000256" key="4">
    <source>
        <dbReference type="ARBA" id="ARBA00023136"/>
    </source>
</evidence>
<keyword evidence="2 5" id="KW-0812">Transmembrane</keyword>
<accession>I3S2D1</accession>
<dbReference type="GO" id="GO:0016020">
    <property type="term" value="C:membrane"/>
    <property type="evidence" value="ECO:0007669"/>
    <property type="project" value="UniProtKB-SubCell"/>
</dbReference>
<dbReference type="InterPro" id="IPR050186">
    <property type="entry name" value="TPT_transporter"/>
</dbReference>
<sequence length="125" mass="13686">MSSGAILFILLSCTLAVFCNVSQYLCIGRFSAVSFQVLGHMKTVCVLTLGWLLFDSELTFKNIMGMVLAVVGMVIYSWAVEVEKQSNAKTLPHSKNSLTEEEIRLLKAGVENNPLKDVELGEAKG</sequence>
<keyword evidence="3 5" id="KW-1133">Transmembrane helix</keyword>
<feature type="signal peptide" evidence="6">
    <location>
        <begin position="1"/>
        <end position="16"/>
    </location>
</feature>
<evidence type="ECO:0000256" key="5">
    <source>
        <dbReference type="SAM" id="Phobius"/>
    </source>
</evidence>
<comment type="subcellular location">
    <subcellularLocation>
        <location evidence="1">Membrane</location>
        <topology evidence="1">Multi-pass membrane protein</topology>
    </subcellularLocation>
</comment>
<evidence type="ECO:0000256" key="2">
    <source>
        <dbReference type="ARBA" id="ARBA00022692"/>
    </source>
</evidence>
<keyword evidence="6" id="KW-0732">Signal</keyword>
<evidence type="ECO:0000313" key="7">
    <source>
        <dbReference type="EMBL" id="AFK34423.1"/>
    </source>
</evidence>
<reference evidence="7" key="1">
    <citation type="submission" date="2012-05" db="EMBL/GenBank/DDBJ databases">
        <authorList>
            <person name="Krishnakumar V."/>
            <person name="Cheung F."/>
            <person name="Xiao Y."/>
            <person name="Chan A."/>
            <person name="Moskal W.A."/>
            <person name="Town C.D."/>
        </authorList>
    </citation>
    <scope>NUCLEOTIDE SEQUENCE</scope>
</reference>
<dbReference type="PANTHER" id="PTHR11132">
    <property type="entry name" value="SOLUTE CARRIER FAMILY 35"/>
    <property type="match status" value="1"/>
</dbReference>
<keyword evidence="4 5" id="KW-0472">Membrane</keyword>
<dbReference type="InterPro" id="IPR037185">
    <property type="entry name" value="EmrE-like"/>
</dbReference>
<dbReference type="EMBL" id="BT134628">
    <property type="protein sequence ID" value="AFK34423.1"/>
    <property type="molecule type" value="mRNA"/>
</dbReference>
<feature type="transmembrane region" description="Helical" evidence="5">
    <location>
        <begin position="63"/>
        <end position="80"/>
    </location>
</feature>
<feature type="transmembrane region" description="Helical" evidence="5">
    <location>
        <begin position="35"/>
        <end position="54"/>
    </location>
</feature>
<protein>
    <submittedName>
        <fullName evidence="7">Uncharacterized protein</fullName>
    </submittedName>
</protein>
<organism evidence="7">
    <name type="scientific">Lotus japonicus</name>
    <name type="common">Lotus corniculatus var. japonicus</name>
    <dbReference type="NCBI Taxonomy" id="34305"/>
    <lineage>
        <taxon>Eukaryota</taxon>
        <taxon>Viridiplantae</taxon>
        <taxon>Streptophyta</taxon>
        <taxon>Embryophyta</taxon>
        <taxon>Tracheophyta</taxon>
        <taxon>Spermatophyta</taxon>
        <taxon>Magnoliopsida</taxon>
        <taxon>eudicotyledons</taxon>
        <taxon>Gunneridae</taxon>
        <taxon>Pentapetalae</taxon>
        <taxon>rosids</taxon>
        <taxon>fabids</taxon>
        <taxon>Fabales</taxon>
        <taxon>Fabaceae</taxon>
        <taxon>Papilionoideae</taxon>
        <taxon>50 kb inversion clade</taxon>
        <taxon>NPAAA clade</taxon>
        <taxon>Hologalegina</taxon>
        <taxon>robinioid clade</taxon>
        <taxon>Loteae</taxon>
        <taxon>Lotus</taxon>
    </lineage>
</organism>
<feature type="chain" id="PRO_5003679205" evidence="6">
    <location>
        <begin position="17"/>
        <end position="125"/>
    </location>
</feature>
<dbReference type="AlphaFoldDB" id="I3S2D1"/>